<evidence type="ECO:0000256" key="2">
    <source>
        <dbReference type="ARBA" id="ARBA00022692"/>
    </source>
</evidence>
<organism evidence="8 9">
    <name type="scientific">Microthlaspi erraticum</name>
    <dbReference type="NCBI Taxonomy" id="1685480"/>
    <lineage>
        <taxon>Eukaryota</taxon>
        <taxon>Viridiplantae</taxon>
        <taxon>Streptophyta</taxon>
        <taxon>Embryophyta</taxon>
        <taxon>Tracheophyta</taxon>
        <taxon>Spermatophyta</taxon>
        <taxon>Magnoliopsida</taxon>
        <taxon>eudicotyledons</taxon>
        <taxon>Gunneridae</taxon>
        <taxon>Pentapetalae</taxon>
        <taxon>rosids</taxon>
        <taxon>malvids</taxon>
        <taxon>Brassicales</taxon>
        <taxon>Brassicaceae</taxon>
        <taxon>Coluteocarpeae</taxon>
        <taxon>Microthlaspi</taxon>
    </lineage>
</organism>
<feature type="transmembrane region" description="Helical" evidence="7">
    <location>
        <begin position="255"/>
        <end position="275"/>
    </location>
</feature>
<evidence type="ECO:0000256" key="6">
    <source>
        <dbReference type="ARBA" id="ARBA00025799"/>
    </source>
</evidence>
<sequence length="379" mass="42327">MDPAGYTDPETPTPMPHAAAYGAYPVQVIKKVLHIPRGYDPLMVYAAIKREMEDLGFLGPLNIEVVAVEGRIPMDILKRLKRTGIKFISADHSGPQASNELNPSFASESFDLAFGYVGVDSSLRKLYLEYEMKLDNDPVYGVRPTTLGDLVNWHQLLDFVEKIENVPVQIHLFAAQLKEHNGDISGARAAYYLVHSEVSPGLIEAIIAIALGDTESNYKQSTAICKEAADPRFSFIRSQITVTKMAYELTEQKKVGLGLIGFGLSFTFLGVILYFDRGLLALGNLFWLIGVGLLIGWQPTWRLFTNINNLRGTVCFVLGIFLIFVRWPIVGIILEIYGCIVLFGGFWSTLKMFLSQIPFVGWIIQYPLMVLEQLVRGAR</sequence>
<dbReference type="EMBL" id="CACVBM020001051">
    <property type="protein sequence ID" value="CAA7026491.1"/>
    <property type="molecule type" value="Genomic_DNA"/>
</dbReference>
<comment type="subcellular location">
    <subcellularLocation>
        <location evidence="1">Golgi apparatus membrane</location>
        <topology evidence="1">Multi-pass membrane protein</topology>
    </subcellularLocation>
</comment>
<dbReference type="GO" id="GO:0042147">
    <property type="term" value="P:retrograde transport, endosome to Golgi"/>
    <property type="evidence" value="ECO:0007669"/>
    <property type="project" value="InterPro"/>
</dbReference>
<dbReference type="PANTHER" id="PTHR21493:SF246">
    <property type="entry name" value="GOT1_SFT2-LIKE VESCICLE TRANSPORT PROTEIN FAMILY"/>
    <property type="match status" value="1"/>
</dbReference>
<keyword evidence="2 7" id="KW-0812">Transmembrane</keyword>
<dbReference type="InterPro" id="IPR007305">
    <property type="entry name" value="Vesicle_transpt_Got1/SFT2"/>
</dbReference>
<evidence type="ECO:0000256" key="5">
    <source>
        <dbReference type="ARBA" id="ARBA00023136"/>
    </source>
</evidence>
<keyword evidence="9" id="KW-1185">Reference proteome</keyword>
<evidence type="ECO:0000313" key="8">
    <source>
        <dbReference type="EMBL" id="CAA7026491.1"/>
    </source>
</evidence>
<gene>
    <name evidence="8" type="ORF">MERR_LOCUS13726</name>
</gene>
<feature type="transmembrane region" description="Helical" evidence="7">
    <location>
        <begin position="281"/>
        <end position="304"/>
    </location>
</feature>
<dbReference type="GO" id="GO:0005829">
    <property type="term" value="C:cytosol"/>
    <property type="evidence" value="ECO:0007669"/>
    <property type="project" value="GOC"/>
</dbReference>
<evidence type="ECO:0000256" key="3">
    <source>
        <dbReference type="ARBA" id="ARBA00022989"/>
    </source>
</evidence>
<keyword evidence="3 7" id="KW-1133">Transmembrane helix</keyword>
<dbReference type="Pfam" id="PF04178">
    <property type="entry name" value="Got1"/>
    <property type="match status" value="1"/>
</dbReference>
<evidence type="ECO:0000256" key="1">
    <source>
        <dbReference type="ARBA" id="ARBA00004653"/>
    </source>
</evidence>
<dbReference type="GO" id="GO:0000139">
    <property type="term" value="C:Golgi membrane"/>
    <property type="evidence" value="ECO:0007669"/>
    <property type="project" value="UniProtKB-SubCell"/>
</dbReference>
<dbReference type="Proteomes" id="UP000467841">
    <property type="component" value="Unassembled WGS sequence"/>
</dbReference>
<comment type="similarity">
    <text evidence="6">Belongs to the GOT1 family.</text>
</comment>
<proteinExistence type="inferred from homology"/>
<keyword evidence="4" id="KW-0333">Golgi apparatus</keyword>
<keyword evidence="5 7" id="KW-0472">Membrane</keyword>
<reference evidence="8" key="1">
    <citation type="submission" date="2020-01" db="EMBL/GenBank/DDBJ databases">
        <authorList>
            <person name="Mishra B."/>
        </authorList>
    </citation>
    <scope>NUCLEOTIDE SEQUENCE [LARGE SCALE GENOMIC DNA]</scope>
</reference>
<protein>
    <submittedName>
        <fullName evidence="8">Uncharacterized protein</fullName>
    </submittedName>
</protein>
<dbReference type="PANTHER" id="PTHR21493">
    <property type="entry name" value="CGI-141-RELATED/LIPASE CONTAINING PROTEIN"/>
    <property type="match status" value="1"/>
</dbReference>
<comment type="caution">
    <text evidence="8">The sequence shown here is derived from an EMBL/GenBank/DDBJ whole genome shotgun (WGS) entry which is preliminary data.</text>
</comment>
<evidence type="ECO:0000313" key="9">
    <source>
        <dbReference type="Proteomes" id="UP000467841"/>
    </source>
</evidence>
<evidence type="ECO:0000256" key="4">
    <source>
        <dbReference type="ARBA" id="ARBA00023034"/>
    </source>
</evidence>
<dbReference type="OrthoDB" id="204784at2759"/>
<evidence type="ECO:0000256" key="7">
    <source>
        <dbReference type="SAM" id="Phobius"/>
    </source>
</evidence>
<feature type="transmembrane region" description="Helical" evidence="7">
    <location>
        <begin position="316"/>
        <end position="347"/>
    </location>
</feature>
<dbReference type="AlphaFoldDB" id="A0A6D2IIM9"/>
<dbReference type="GO" id="GO:0006888">
    <property type="term" value="P:endoplasmic reticulum to Golgi vesicle-mediated transport"/>
    <property type="evidence" value="ECO:0007669"/>
    <property type="project" value="InterPro"/>
</dbReference>
<name>A0A6D2IIM9_9BRAS</name>
<accession>A0A6D2IIM9</accession>
<dbReference type="InterPro" id="IPR045176">
    <property type="entry name" value="Got1"/>
</dbReference>